<evidence type="ECO:0000313" key="3">
    <source>
        <dbReference type="Proteomes" id="UP000601435"/>
    </source>
</evidence>
<dbReference type="SMART" id="SM00317">
    <property type="entry name" value="SET"/>
    <property type="match status" value="1"/>
</dbReference>
<gene>
    <name evidence="2" type="ORF">SNEC2469_LOCUS4160</name>
</gene>
<dbReference type="OrthoDB" id="10267592at2759"/>
<dbReference type="CDD" id="cd08161">
    <property type="entry name" value="SET"/>
    <property type="match status" value="1"/>
</dbReference>
<feature type="domain" description="SET" evidence="1">
    <location>
        <begin position="31"/>
        <end position="170"/>
    </location>
</feature>
<accession>A0A812KZE2</accession>
<dbReference type="InterPro" id="IPR001214">
    <property type="entry name" value="SET_dom"/>
</dbReference>
<reference evidence="2" key="1">
    <citation type="submission" date="2021-02" db="EMBL/GenBank/DDBJ databases">
        <authorList>
            <person name="Dougan E. K."/>
            <person name="Rhodes N."/>
            <person name="Thang M."/>
            <person name="Chan C."/>
        </authorList>
    </citation>
    <scope>NUCLEOTIDE SEQUENCE</scope>
</reference>
<proteinExistence type="predicted"/>
<dbReference type="Gene3D" id="2.170.270.10">
    <property type="entry name" value="SET domain"/>
    <property type="match status" value="1"/>
</dbReference>
<sequence>VSKMSGQLASPGGEPDERDKQRLLAHLRSEAYVELFASPIAGVGVRAFRQIPEGVDPFPICNPHMAAKEKFCTCSHAELRALPDGVMDKVKSFFAALTMDDGWTPMRDEDGEIIYGVLTSGMNNLNLSWYLNHSADPNVAFKDAEEDGGYNSFVTRRRIEAGEELTTDYRELGKDSHRTVVRAKHVKQMSMSDKWKITISVPDIVVMLPECRVDAYSSYMQL</sequence>
<name>A0A812KZE2_9DINO</name>
<organism evidence="2 3">
    <name type="scientific">Symbiodinium necroappetens</name>
    <dbReference type="NCBI Taxonomy" id="1628268"/>
    <lineage>
        <taxon>Eukaryota</taxon>
        <taxon>Sar</taxon>
        <taxon>Alveolata</taxon>
        <taxon>Dinophyceae</taxon>
        <taxon>Suessiales</taxon>
        <taxon>Symbiodiniaceae</taxon>
        <taxon>Symbiodinium</taxon>
    </lineage>
</organism>
<dbReference type="PROSITE" id="PS50280">
    <property type="entry name" value="SET"/>
    <property type="match status" value="1"/>
</dbReference>
<dbReference type="Pfam" id="PF00856">
    <property type="entry name" value="SET"/>
    <property type="match status" value="1"/>
</dbReference>
<protein>
    <recommendedName>
        <fullName evidence="1">SET domain-containing protein</fullName>
    </recommendedName>
</protein>
<dbReference type="SUPFAM" id="SSF82199">
    <property type="entry name" value="SET domain"/>
    <property type="match status" value="1"/>
</dbReference>
<dbReference type="AlphaFoldDB" id="A0A812KZE2"/>
<comment type="caution">
    <text evidence="2">The sequence shown here is derived from an EMBL/GenBank/DDBJ whole genome shotgun (WGS) entry which is preliminary data.</text>
</comment>
<dbReference type="Proteomes" id="UP000601435">
    <property type="component" value="Unassembled WGS sequence"/>
</dbReference>
<feature type="non-terminal residue" evidence="2">
    <location>
        <position position="222"/>
    </location>
</feature>
<evidence type="ECO:0000313" key="2">
    <source>
        <dbReference type="EMBL" id="CAE7238680.1"/>
    </source>
</evidence>
<evidence type="ECO:0000259" key="1">
    <source>
        <dbReference type="PROSITE" id="PS50280"/>
    </source>
</evidence>
<keyword evidence="3" id="KW-1185">Reference proteome</keyword>
<dbReference type="InterPro" id="IPR046341">
    <property type="entry name" value="SET_dom_sf"/>
</dbReference>
<dbReference type="EMBL" id="CAJNJA010008629">
    <property type="protein sequence ID" value="CAE7238680.1"/>
    <property type="molecule type" value="Genomic_DNA"/>
</dbReference>